<dbReference type="PANTHER" id="PTHR42679">
    <property type="entry name" value="S-METHYL-5'-THIOADENOSINE PHOSPHORYLASE"/>
    <property type="match status" value="1"/>
</dbReference>
<feature type="site" description="Important for substrate specificity" evidence="3">
    <location>
        <position position="222"/>
    </location>
</feature>
<comment type="similarity">
    <text evidence="3">Belongs to the PNP/MTAP phosphorylase family. MTAP subfamily.</text>
</comment>
<dbReference type="CDD" id="cd09010">
    <property type="entry name" value="MTAP_SsMTAPII_like_MTIP"/>
    <property type="match status" value="1"/>
</dbReference>
<dbReference type="AlphaFoldDB" id="A0A2K8U6E3"/>
<sequence>MTGLLAIIGGSGFQRLGGLEVTAQLRPDTPFGPLSAPVLRGHLARRPVLFLARHGDGHRLPPHRINYRANLWALHAAGAGPVVGLAAVGGITAGLSPRTFAVPDQLIDYTWGREHSFHDGESLPVRHVDFTEPYCPRLRHDLLCACAAAGVPALAAATYGATQGPRLETAAEITRMERDGCDLVGMTGMPEAALARELGLRYACLAFVVNWAAGKTAGAITMAEIDGHIAHCTGQVERILAALAAAS</sequence>
<feature type="binding site" evidence="3">
    <location>
        <position position="187"/>
    </location>
    <ligand>
        <name>phosphate</name>
        <dbReference type="ChEBI" id="CHEBI:43474"/>
    </ligand>
</feature>
<organism evidence="5 6">
    <name type="scientific">Candidatus Thiodictyon syntrophicum</name>
    <dbReference type="NCBI Taxonomy" id="1166950"/>
    <lineage>
        <taxon>Bacteria</taxon>
        <taxon>Pseudomonadati</taxon>
        <taxon>Pseudomonadota</taxon>
        <taxon>Gammaproteobacteria</taxon>
        <taxon>Chromatiales</taxon>
        <taxon>Chromatiaceae</taxon>
        <taxon>Thiodictyon</taxon>
    </lineage>
</organism>
<dbReference type="PANTHER" id="PTHR42679:SF2">
    <property type="entry name" value="S-METHYL-5'-THIOADENOSINE PHOSPHORYLASE"/>
    <property type="match status" value="1"/>
</dbReference>
<gene>
    <name evidence="5" type="ORF">THSYN_09380</name>
</gene>
<dbReference type="EMBL" id="CP020370">
    <property type="protein sequence ID" value="AUB81143.1"/>
    <property type="molecule type" value="Genomic_DNA"/>
</dbReference>
<dbReference type="InterPro" id="IPR010044">
    <property type="entry name" value="MTAP"/>
</dbReference>
<accession>A0A2K8U6E3</accession>
<dbReference type="KEGG" id="tsy:THSYN_09380"/>
<feature type="binding site" evidence="3">
    <location>
        <begin position="53"/>
        <end position="54"/>
    </location>
    <ligand>
        <name>phosphate</name>
        <dbReference type="ChEBI" id="CHEBI:43474"/>
    </ligand>
</feature>
<protein>
    <recommendedName>
        <fullName evidence="3">Probable S-methyl-5'-thioinosine phosphorylase</fullName>
        <ecNumber evidence="3">2.4.2.44</ecNumber>
    </recommendedName>
    <alternativeName>
        <fullName evidence="3">5'-methylthioinosine phosphorylase</fullName>
        <shortName evidence="3">MTI phosphorylase</shortName>
        <shortName evidence="3">MTIP</shortName>
    </alternativeName>
</protein>
<comment type="catalytic activity">
    <reaction evidence="3">
        <text>S-methyl-5'-thioinosine + phosphate = 5-(methylsulfanyl)-alpha-D-ribose 1-phosphate + hypoxanthine</text>
        <dbReference type="Rhea" id="RHEA:30643"/>
        <dbReference type="ChEBI" id="CHEBI:17368"/>
        <dbReference type="ChEBI" id="CHEBI:43474"/>
        <dbReference type="ChEBI" id="CHEBI:48595"/>
        <dbReference type="ChEBI" id="CHEBI:58533"/>
        <dbReference type="EC" id="2.4.2.44"/>
    </reaction>
</comment>
<feature type="binding site" evidence="3">
    <location>
        <position position="186"/>
    </location>
    <ligand>
        <name>substrate</name>
    </ligand>
</feature>
<keyword evidence="6" id="KW-1185">Reference proteome</keyword>
<evidence type="ECO:0000313" key="5">
    <source>
        <dbReference type="EMBL" id="AUB81143.1"/>
    </source>
</evidence>
<comment type="miscellaneous">
    <text evidence="3">Although this enzyme belongs to the family of MTA phosphorylases based on sequence homology, it has been shown that conserved amino acid substitutions in the substrate binding pocket convert the substrate specificity of this enzyme from 6-aminopurines to 6-oxopurines.</text>
</comment>
<dbReference type="InterPro" id="IPR000845">
    <property type="entry name" value="Nucleoside_phosphorylase_d"/>
</dbReference>
<feature type="domain" description="Nucleoside phosphorylase" evidence="4">
    <location>
        <begin position="5"/>
        <end position="243"/>
    </location>
</feature>
<dbReference type="GO" id="GO:0005829">
    <property type="term" value="C:cytosol"/>
    <property type="evidence" value="ECO:0007669"/>
    <property type="project" value="TreeGrafter"/>
</dbReference>
<proteinExistence type="inferred from homology"/>
<keyword evidence="1 3" id="KW-0328">Glycosyltransferase</keyword>
<comment type="pathway">
    <text evidence="3">Purine metabolism; purine nucleoside salvage.</text>
</comment>
<evidence type="ECO:0000256" key="2">
    <source>
        <dbReference type="ARBA" id="ARBA00022679"/>
    </source>
</evidence>
<dbReference type="RefSeq" id="WP_100918920.1">
    <property type="nucleotide sequence ID" value="NZ_CP020370.1"/>
</dbReference>
<comment type="caution">
    <text evidence="3">Lacks conserved residue(s) required for the propagation of feature annotation.</text>
</comment>
<keyword evidence="3" id="KW-0660">Purine salvage</keyword>
<dbReference type="OrthoDB" id="1523230at2"/>
<dbReference type="EC" id="2.4.2.44" evidence="3"/>
<comment type="function">
    <text evidence="3">Catalyzes the reversible phosphorylation of S-methyl-5'-thioinosine (MTI) to hypoxanthine and 5-methylthioribose-1-phosphate. Involved in the breakdown of S-methyl-5'-thioadenosine (MTA), a major by-product of polyamine biosynthesis. Catabolism of (MTA) occurs via deamination to MTI and phosphorolysis to hypoxanthine.</text>
</comment>
<name>A0A2K8U6E3_9GAMM</name>
<dbReference type="GO" id="GO:0019509">
    <property type="term" value="P:L-methionine salvage from methylthioadenosine"/>
    <property type="evidence" value="ECO:0007669"/>
    <property type="project" value="TreeGrafter"/>
</dbReference>
<evidence type="ECO:0000256" key="3">
    <source>
        <dbReference type="HAMAP-Rule" id="MF_01963"/>
    </source>
</evidence>
<dbReference type="GO" id="GO:0006166">
    <property type="term" value="P:purine ribonucleoside salvage"/>
    <property type="evidence" value="ECO:0007669"/>
    <property type="project" value="UniProtKB-UniRule"/>
</dbReference>
<keyword evidence="2 3" id="KW-0808">Transferase</keyword>
<feature type="site" description="Important for substrate specificity" evidence="3">
    <location>
        <position position="168"/>
    </location>
</feature>
<dbReference type="HAMAP" id="MF_01963">
    <property type="entry name" value="MTAP"/>
    <property type="match status" value="1"/>
</dbReference>
<reference evidence="5 6" key="1">
    <citation type="submission" date="2017-03" db="EMBL/GenBank/DDBJ databases">
        <title>Complete genome sequence of Candidatus 'Thiodictyon syntrophicum' sp. nov. strain Cad16T, a photolithoautotroph purple sulfur bacterium isolated from an alpine meromictic lake.</title>
        <authorList>
            <person name="Luedin S.M."/>
            <person name="Pothier J.F."/>
            <person name="Danza F."/>
            <person name="Storelli N."/>
            <person name="Wittwer M."/>
            <person name="Tonolla M."/>
        </authorList>
    </citation>
    <scope>NUCLEOTIDE SEQUENCE [LARGE SCALE GENOMIC DNA]</scope>
    <source>
        <strain evidence="5 6">Cad16T</strain>
    </source>
</reference>
<evidence type="ECO:0000313" key="6">
    <source>
        <dbReference type="Proteomes" id="UP000232638"/>
    </source>
</evidence>
<dbReference type="GO" id="GO:0017061">
    <property type="term" value="F:S-methyl-5-thioadenosine phosphorylase activity"/>
    <property type="evidence" value="ECO:0007669"/>
    <property type="project" value="InterPro"/>
</dbReference>
<comment type="subunit">
    <text evidence="3">Homotrimer.</text>
</comment>
<feature type="binding site" evidence="3">
    <location>
        <position position="11"/>
    </location>
    <ligand>
        <name>phosphate</name>
        <dbReference type="ChEBI" id="CHEBI:43474"/>
    </ligand>
</feature>
<feature type="binding site" evidence="3">
    <location>
        <begin position="210"/>
        <end position="212"/>
    </location>
    <ligand>
        <name>substrate</name>
    </ligand>
</feature>
<dbReference type="SUPFAM" id="SSF53167">
    <property type="entry name" value="Purine and uridine phosphorylases"/>
    <property type="match status" value="1"/>
</dbReference>
<dbReference type="Proteomes" id="UP000232638">
    <property type="component" value="Chromosome"/>
</dbReference>
<dbReference type="UniPathway" id="UPA00606"/>
<dbReference type="Gene3D" id="3.40.50.1580">
    <property type="entry name" value="Nucleoside phosphorylase domain"/>
    <property type="match status" value="1"/>
</dbReference>
<evidence type="ECO:0000256" key="1">
    <source>
        <dbReference type="ARBA" id="ARBA00022676"/>
    </source>
</evidence>
<evidence type="ECO:0000259" key="4">
    <source>
        <dbReference type="Pfam" id="PF01048"/>
    </source>
</evidence>
<dbReference type="Pfam" id="PF01048">
    <property type="entry name" value="PNP_UDP_1"/>
    <property type="match status" value="1"/>
</dbReference>
<dbReference type="InterPro" id="IPR035994">
    <property type="entry name" value="Nucleoside_phosphorylase_sf"/>
</dbReference>
<dbReference type="NCBIfam" id="NF006599">
    <property type="entry name" value="PRK09136.1"/>
    <property type="match status" value="1"/>
</dbReference>